<dbReference type="Proteomes" id="UP001195769">
    <property type="component" value="Unassembled WGS sequence"/>
</dbReference>
<feature type="region of interest" description="Disordered" evidence="1">
    <location>
        <begin position="48"/>
        <end position="136"/>
    </location>
</feature>
<dbReference type="GeneID" id="64663292"/>
<protein>
    <submittedName>
        <fullName evidence="2">Uncharacterized protein</fullName>
    </submittedName>
</protein>
<accession>A0AAD4HAK5</accession>
<feature type="compositionally biased region" description="Basic and acidic residues" evidence="1">
    <location>
        <begin position="82"/>
        <end position="97"/>
    </location>
</feature>
<evidence type="ECO:0000313" key="3">
    <source>
        <dbReference type="Proteomes" id="UP001195769"/>
    </source>
</evidence>
<dbReference type="EMBL" id="JABBWK010000691">
    <property type="protein sequence ID" value="KAG1879957.1"/>
    <property type="molecule type" value="Genomic_DNA"/>
</dbReference>
<reference evidence="2" key="1">
    <citation type="journal article" date="2020" name="New Phytol.">
        <title>Comparative genomics reveals dynamic genome evolution in host specialist ectomycorrhizal fungi.</title>
        <authorList>
            <person name="Lofgren L.A."/>
            <person name="Nguyen N.H."/>
            <person name="Vilgalys R."/>
            <person name="Ruytinx J."/>
            <person name="Liao H.L."/>
            <person name="Branco S."/>
            <person name="Kuo A."/>
            <person name="LaButti K."/>
            <person name="Lipzen A."/>
            <person name="Andreopoulos W."/>
            <person name="Pangilinan J."/>
            <person name="Riley R."/>
            <person name="Hundley H."/>
            <person name="Na H."/>
            <person name="Barry K."/>
            <person name="Grigoriev I.V."/>
            <person name="Stajich J.E."/>
            <person name="Kennedy P.G."/>
        </authorList>
    </citation>
    <scope>NUCLEOTIDE SEQUENCE</scope>
    <source>
        <strain evidence="2">FC203</strain>
    </source>
</reference>
<comment type="caution">
    <text evidence="2">The sequence shown here is derived from an EMBL/GenBank/DDBJ whole genome shotgun (WGS) entry which is preliminary data.</text>
</comment>
<sequence>MAGTVLSDSYEPRLVRPARKIKPSTALLEHSEKVALPSQIKAINAFRAAEAAKHASNNTQLPSSPPTPEVTVSAPILANKRAQTEDIKEGYESSGEERENDEDDEECENARTNPSKRARHQQTTVEDHEDVDEDGILMDIDVQPITDESGPTCEDRTRDIDEFFGKPFERTNTNGIVKKHCKCKVCPYIVSS</sequence>
<organism evidence="2 3">
    <name type="scientific">Suillus fuscotomentosus</name>
    <dbReference type="NCBI Taxonomy" id="1912939"/>
    <lineage>
        <taxon>Eukaryota</taxon>
        <taxon>Fungi</taxon>
        <taxon>Dikarya</taxon>
        <taxon>Basidiomycota</taxon>
        <taxon>Agaricomycotina</taxon>
        <taxon>Agaricomycetes</taxon>
        <taxon>Agaricomycetidae</taxon>
        <taxon>Boletales</taxon>
        <taxon>Suillineae</taxon>
        <taxon>Suillaceae</taxon>
        <taxon>Suillus</taxon>
    </lineage>
</organism>
<dbReference type="RefSeq" id="XP_041216066.1">
    <property type="nucleotide sequence ID" value="XM_041368994.1"/>
</dbReference>
<keyword evidence="3" id="KW-1185">Reference proteome</keyword>
<evidence type="ECO:0000256" key="1">
    <source>
        <dbReference type="SAM" id="MobiDB-lite"/>
    </source>
</evidence>
<proteinExistence type="predicted"/>
<gene>
    <name evidence="2" type="ORF">F5891DRAFT_1204322</name>
</gene>
<name>A0AAD4HAK5_9AGAM</name>
<feature type="compositionally biased region" description="Acidic residues" evidence="1">
    <location>
        <begin position="127"/>
        <end position="136"/>
    </location>
</feature>
<feature type="compositionally biased region" description="Acidic residues" evidence="1">
    <location>
        <begin position="98"/>
        <end position="107"/>
    </location>
</feature>
<dbReference type="AlphaFoldDB" id="A0AAD4HAK5"/>
<evidence type="ECO:0000313" key="2">
    <source>
        <dbReference type="EMBL" id="KAG1879957.1"/>
    </source>
</evidence>